<dbReference type="InterPro" id="IPR006569">
    <property type="entry name" value="CID_dom"/>
</dbReference>
<keyword evidence="7" id="KW-0539">Nucleus</keyword>
<feature type="region of interest" description="Disordered" evidence="8">
    <location>
        <begin position="591"/>
        <end position="615"/>
    </location>
</feature>
<name>A0A1Q3AZC2_CEPFO</name>
<evidence type="ECO:0000259" key="9">
    <source>
        <dbReference type="PROSITE" id="PS50812"/>
    </source>
</evidence>
<feature type="region of interest" description="Disordered" evidence="8">
    <location>
        <begin position="438"/>
        <end position="562"/>
    </location>
</feature>
<feature type="region of interest" description="Disordered" evidence="8">
    <location>
        <begin position="669"/>
        <end position="750"/>
    </location>
</feature>
<feature type="compositionally biased region" description="Basic residues" evidence="8">
    <location>
        <begin position="255"/>
        <end position="267"/>
    </location>
</feature>
<feature type="region of interest" description="Disordered" evidence="8">
    <location>
        <begin position="1144"/>
        <end position="1255"/>
    </location>
</feature>
<dbReference type="Pfam" id="PF00855">
    <property type="entry name" value="PWWP"/>
    <property type="match status" value="1"/>
</dbReference>
<keyword evidence="4" id="KW-0805">Transcription regulation</keyword>
<evidence type="ECO:0000313" key="12">
    <source>
        <dbReference type="Proteomes" id="UP000187406"/>
    </source>
</evidence>
<accession>A0A1Q3AZC2</accession>
<dbReference type="PANTHER" id="PTHR12550:SF70">
    <property type="entry name" value="JIL-1 ANCHORING AND STABILIZING PROTEIN, ISOFORM A"/>
    <property type="match status" value="1"/>
</dbReference>
<dbReference type="GO" id="GO:0005634">
    <property type="term" value="C:nucleus"/>
    <property type="evidence" value="ECO:0007669"/>
    <property type="project" value="UniProtKB-SubCell"/>
</dbReference>
<feature type="compositionally biased region" description="Basic and acidic residues" evidence="8">
    <location>
        <begin position="479"/>
        <end position="492"/>
    </location>
</feature>
<sequence length="1476" mass="159637">MAGGRKRGANKAKAKNELSLGDLVLAKVKGFPAWPAKISRPEDWEKAPDPKKYFVQFFGTQEIAFVAPADIQAFTSEAKSKLLARCQGKTVKYFSQAVKEICLAFEDLLKEKSSGMRDGSDRSTLGCEVASVIEDDGLDVDLKDGAGTVGQNGERMHEDLGDFSSKLEPCSQRRGGTASEDINPSISCHVDSSLPPVISSKERMKISDGARPKEVFSLSPLGNASYLKVEASDDKDSDVTSTKLPGSAQKSLTNGHKKISSGSKKRFQGALEGQKKHSSVVTSLKVESSGDHDSGKQFKDRIKNKTTSSGGMRHLSPEAPKSDSDISGGRNGKDLQKATKGNKVSNDIQDTVANFRGEISGIKRRVQSALGKPKGGTHENLHPAKKLKCVEDGDEPLKGSLSKSTKIESSNLNIVDEITVKQLELKRPTSRMKAENFVGSKAQTGNVGSDASGDEAVLPLTKRRRRALEAMSDSAAPNSDEKSEKKPLELKSDALCSNNVRVPVTQQPKRRRAVRLFDDEDDEEEPKTPVHGGPAKSFKRPPSLSDTAKSIDAHNEKSSNAQQCVRDSIGFENCALKESSQLCNELLSPSQPETVEKRPAAHVSLSPGKPDSLQLSAKESKPILTSPKKSPHSHLAAKLVEQPKSAKSLVKVSNTFVQRKAQVGVSRGIGGLSDNLNSSQNQTANQRNKPVASGERPKTTPKAISQTNGPPASTETSVDYNPFPSDILEPGREDRSTSLIDSKTPDSSTSMKHLIAAAQAKRKQAHLQQLPFGNISSAFVSSTEVQGTSPSPSAIQQLVSATNNVTQSDTQGYYHLSNLASPSTHVQLSTSQNQLDTEEIEERRVSSGHRAVGGSLSGGTEAAVARDAFEGMIETLSRTKESIGRATRLAIDCAKYSIANEVVELLIRKLESEPSSHRKVDLFFLVDSITQCSHNQKGIAGASYIPTVQAALPRLLGAAAPPGTGSRENRRQCLKVLRLWLERKIFPESLLRRYMDDIGVSNDDTVAGFSLRRPSRAERAVDDPIREMEGMLVDEYGSNATFQLPGFLSSHIFEDEDDLPSTSYIETGEASPAETTHALGETETCTVTPNDRRHCILEDVDGELEMEDVSGHPKDEKPWFMDGSFQMESQQQGSDRILELNSNNSIELPPLPEGSPPPPPDSPPPPPPLPPSPPPTPPPPPPSSPLPPTPPPPPLPSQPPHPSVPSSGLLPPMASLPSAPTQPSLLSQPLRPPLSSVQSSPQLPYQHPTPHEYCSISSGSQIVQISGNTSHDAAAKGEMFPQVSPCFMPAGVCNSREASGLNHSRQVEYGHNDRYLNPQASQPNQQFQAANTPFVQRPFNPTLPQTPTSHFTYAKPAMQQHSQHSFPRPYALPSHPDGVRRFVADDQWRMPSSDFNTDNQHSVWMSGRRTSSHSGSSFVQEGYFRPHIERPPASNMGFQHSAANNLPTGAPYPGHGVSPMLPCGPDISSLNCWRPT</sequence>
<dbReference type="OrthoDB" id="62853at2759"/>
<keyword evidence="12" id="KW-1185">Reference proteome</keyword>
<dbReference type="PANTHER" id="PTHR12550">
    <property type="entry name" value="HEPATOMA-DERIVED GROWTH FACTOR-RELATED"/>
    <property type="match status" value="1"/>
</dbReference>
<feature type="compositionally biased region" description="Polar residues" evidence="8">
    <location>
        <begin position="495"/>
        <end position="507"/>
    </location>
</feature>
<evidence type="ECO:0000256" key="7">
    <source>
        <dbReference type="ARBA" id="ARBA00023242"/>
    </source>
</evidence>
<dbReference type="InterPro" id="IPR008942">
    <property type="entry name" value="ENTH_VHS"/>
</dbReference>
<feature type="domain" description="PWWP" evidence="9">
    <location>
        <begin position="20"/>
        <end position="77"/>
    </location>
</feature>
<dbReference type="CDD" id="cd20147">
    <property type="entry name" value="PWWP_HULK"/>
    <property type="match status" value="1"/>
</dbReference>
<evidence type="ECO:0000313" key="11">
    <source>
        <dbReference type="EMBL" id="GAV60995.1"/>
    </source>
</evidence>
<evidence type="ECO:0000256" key="5">
    <source>
        <dbReference type="ARBA" id="ARBA00023089"/>
    </source>
</evidence>
<feature type="region of interest" description="Disordered" evidence="8">
    <location>
        <begin position="229"/>
        <end position="346"/>
    </location>
</feature>
<dbReference type="InParanoid" id="A0A1Q3AZC2"/>
<dbReference type="InterPro" id="IPR000313">
    <property type="entry name" value="PWWP_dom"/>
</dbReference>
<keyword evidence="2" id="KW-0217">Developmental protein</keyword>
<keyword evidence="5" id="KW-0287">Flowering</keyword>
<feature type="compositionally biased region" description="Polar residues" evidence="8">
    <location>
        <begin position="702"/>
        <end position="719"/>
    </location>
</feature>
<dbReference type="PROSITE" id="PS50812">
    <property type="entry name" value="PWWP"/>
    <property type="match status" value="1"/>
</dbReference>
<evidence type="ECO:0000256" key="6">
    <source>
        <dbReference type="ARBA" id="ARBA00023163"/>
    </source>
</evidence>
<protein>
    <submittedName>
        <fullName evidence="11">PWWP domain-containing protein</fullName>
    </submittedName>
</protein>
<evidence type="ECO:0000256" key="4">
    <source>
        <dbReference type="ARBA" id="ARBA00023015"/>
    </source>
</evidence>
<dbReference type="GO" id="GO:0006397">
    <property type="term" value="P:mRNA processing"/>
    <property type="evidence" value="ECO:0007669"/>
    <property type="project" value="UniProtKB-KW"/>
</dbReference>
<dbReference type="Gene3D" id="1.25.40.90">
    <property type="match status" value="1"/>
</dbReference>
<keyword evidence="3" id="KW-0507">mRNA processing</keyword>
<dbReference type="FunFam" id="1.25.40.90:FF:000037">
    <property type="entry name" value="Enhancer of ag-4 2"/>
    <property type="match status" value="1"/>
</dbReference>
<comment type="caution">
    <text evidence="11">The sequence shown here is derived from an EMBL/GenBank/DDBJ whole genome shotgun (WGS) entry which is preliminary data.</text>
</comment>
<feature type="region of interest" description="Disordered" evidence="8">
    <location>
        <begin position="1061"/>
        <end position="1085"/>
    </location>
</feature>
<feature type="region of interest" description="Disordered" evidence="8">
    <location>
        <begin position="147"/>
        <end position="185"/>
    </location>
</feature>
<feature type="compositionally biased region" description="Polar residues" evidence="8">
    <location>
        <begin position="674"/>
        <end position="688"/>
    </location>
</feature>
<dbReference type="Pfam" id="PF04818">
    <property type="entry name" value="CID"/>
    <property type="match status" value="1"/>
</dbReference>
<dbReference type="EMBL" id="BDDD01000181">
    <property type="protein sequence ID" value="GAV60995.1"/>
    <property type="molecule type" value="Genomic_DNA"/>
</dbReference>
<feature type="domain" description="CID" evidence="10">
    <location>
        <begin position="861"/>
        <end position="1002"/>
    </location>
</feature>
<dbReference type="Gene3D" id="2.30.30.140">
    <property type="match status" value="1"/>
</dbReference>
<dbReference type="GO" id="GO:0009908">
    <property type="term" value="P:flower development"/>
    <property type="evidence" value="ECO:0007669"/>
    <property type="project" value="UniProtKB-KW"/>
</dbReference>
<evidence type="ECO:0000259" key="10">
    <source>
        <dbReference type="PROSITE" id="PS51391"/>
    </source>
</evidence>
<feature type="compositionally biased region" description="Basic and acidic residues" evidence="8">
    <location>
        <begin position="288"/>
        <end position="303"/>
    </location>
</feature>
<evidence type="ECO:0000256" key="8">
    <source>
        <dbReference type="SAM" id="MobiDB-lite"/>
    </source>
</evidence>
<dbReference type="PROSITE" id="PS51391">
    <property type="entry name" value="CID"/>
    <property type="match status" value="1"/>
</dbReference>
<keyword evidence="6" id="KW-0804">Transcription</keyword>
<comment type="subcellular location">
    <subcellularLocation>
        <location evidence="1">Nucleus</location>
    </subcellularLocation>
</comment>
<dbReference type="Proteomes" id="UP000187406">
    <property type="component" value="Unassembled WGS sequence"/>
</dbReference>
<feature type="compositionally biased region" description="Polar residues" evidence="8">
    <location>
        <begin position="737"/>
        <end position="750"/>
    </location>
</feature>
<feature type="compositionally biased region" description="Pro residues" evidence="8">
    <location>
        <begin position="1149"/>
        <end position="1203"/>
    </location>
</feature>
<dbReference type="FunCoup" id="A0A1Q3AZC2">
    <property type="interactions" value="1820"/>
</dbReference>
<evidence type="ECO:0000256" key="3">
    <source>
        <dbReference type="ARBA" id="ARBA00022664"/>
    </source>
</evidence>
<dbReference type="SMART" id="SM00582">
    <property type="entry name" value="RPR"/>
    <property type="match status" value="1"/>
</dbReference>
<dbReference type="STRING" id="3775.A0A1Q3AZC2"/>
<dbReference type="SMART" id="SM00293">
    <property type="entry name" value="PWWP"/>
    <property type="match status" value="1"/>
</dbReference>
<feature type="compositionally biased region" description="Low complexity" evidence="8">
    <location>
        <begin position="1204"/>
        <end position="1244"/>
    </location>
</feature>
<organism evidence="11 12">
    <name type="scientific">Cephalotus follicularis</name>
    <name type="common">Albany pitcher plant</name>
    <dbReference type="NCBI Taxonomy" id="3775"/>
    <lineage>
        <taxon>Eukaryota</taxon>
        <taxon>Viridiplantae</taxon>
        <taxon>Streptophyta</taxon>
        <taxon>Embryophyta</taxon>
        <taxon>Tracheophyta</taxon>
        <taxon>Spermatophyta</taxon>
        <taxon>Magnoliopsida</taxon>
        <taxon>eudicotyledons</taxon>
        <taxon>Gunneridae</taxon>
        <taxon>Pentapetalae</taxon>
        <taxon>rosids</taxon>
        <taxon>fabids</taxon>
        <taxon>Oxalidales</taxon>
        <taxon>Cephalotaceae</taxon>
        <taxon>Cephalotus</taxon>
    </lineage>
</organism>
<dbReference type="SUPFAM" id="SSF63748">
    <property type="entry name" value="Tudor/PWWP/MBT"/>
    <property type="match status" value="1"/>
</dbReference>
<evidence type="ECO:0000256" key="1">
    <source>
        <dbReference type="ARBA" id="ARBA00004123"/>
    </source>
</evidence>
<proteinExistence type="predicted"/>
<reference evidence="12" key="1">
    <citation type="submission" date="2016-04" db="EMBL/GenBank/DDBJ databases">
        <title>Cephalotus genome sequencing.</title>
        <authorList>
            <person name="Fukushima K."/>
            <person name="Hasebe M."/>
            <person name="Fang X."/>
        </authorList>
    </citation>
    <scope>NUCLEOTIDE SEQUENCE [LARGE SCALE GENOMIC DNA]</scope>
    <source>
        <strain evidence="12">cv. St1</strain>
    </source>
</reference>
<gene>
    <name evidence="11" type="ORF">CFOL_v3_04523</name>
</gene>
<evidence type="ECO:0000256" key="2">
    <source>
        <dbReference type="ARBA" id="ARBA00022473"/>
    </source>
</evidence>